<gene>
    <name evidence="2" type="ORF">A3F54_04280</name>
</gene>
<dbReference type="Proteomes" id="UP000176952">
    <property type="component" value="Unassembled WGS sequence"/>
</dbReference>
<accession>A0A1G2B7G2</accession>
<sequence>MEKNFERNISPQNDQEKPAKITGDFSTTYKGEKIPETASHAFEKSMGLGSEGLKTAQDFWQTEMNSRTDSARYKVPYIIEGKLDGNVVYREKGGLGNLPKNINDLPEGREEEIQYFIVGYDITR</sequence>
<organism evidence="2 3">
    <name type="scientific">Candidatus Kerfeldbacteria bacterium RIFCSPHIGHO2_12_FULL_48_17</name>
    <dbReference type="NCBI Taxonomy" id="1798542"/>
    <lineage>
        <taxon>Bacteria</taxon>
        <taxon>Candidatus Kerfeldiibacteriota</taxon>
    </lineage>
</organism>
<name>A0A1G2B7G2_9BACT</name>
<evidence type="ECO:0000313" key="2">
    <source>
        <dbReference type="EMBL" id="OGY84935.1"/>
    </source>
</evidence>
<evidence type="ECO:0000256" key="1">
    <source>
        <dbReference type="SAM" id="MobiDB-lite"/>
    </source>
</evidence>
<dbReference type="EMBL" id="MHKD01000009">
    <property type="protein sequence ID" value="OGY84935.1"/>
    <property type="molecule type" value="Genomic_DNA"/>
</dbReference>
<feature type="region of interest" description="Disordered" evidence="1">
    <location>
        <begin position="1"/>
        <end position="26"/>
    </location>
</feature>
<dbReference type="AlphaFoldDB" id="A0A1G2B7G2"/>
<protein>
    <submittedName>
        <fullName evidence="2">Uncharacterized protein</fullName>
    </submittedName>
</protein>
<proteinExistence type="predicted"/>
<reference evidence="2 3" key="1">
    <citation type="journal article" date="2016" name="Nat. Commun.">
        <title>Thousands of microbial genomes shed light on interconnected biogeochemical processes in an aquifer system.</title>
        <authorList>
            <person name="Anantharaman K."/>
            <person name="Brown C.T."/>
            <person name="Hug L.A."/>
            <person name="Sharon I."/>
            <person name="Castelle C.J."/>
            <person name="Probst A.J."/>
            <person name="Thomas B.C."/>
            <person name="Singh A."/>
            <person name="Wilkins M.J."/>
            <person name="Karaoz U."/>
            <person name="Brodie E.L."/>
            <person name="Williams K.H."/>
            <person name="Hubbard S.S."/>
            <person name="Banfield J.F."/>
        </authorList>
    </citation>
    <scope>NUCLEOTIDE SEQUENCE [LARGE SCALE GENOMIC DNA]</scope>
</reference>
<evidence type="ECO:0000313" key="3">
    <source>
        <dbReference type="Proteomes" id="UP000176952"/>
    </source>
</evidence>
<comment type="caution">
    <text evidence="2">The sequence shown here is derived from an EMBL/GenBank/DDBJ whole genome shotgun (WGS) entry which is preliminary data.</text>
</comment>